<feature type="transmembrane region" description="Helical" evidence="1">
    <location>
        <begin position="62"/>
        <end position="82"/>
    </location>
</feature>
<accession>A0A7L4P9C4</accession>
<feature type="transmembrane region" description="Helical" evidence="1">
    <location>
        <begin position="37"/>
        <end position="56"/>
    </location>
</feature>
<evidence type="ECO:0000256" key="1">
    <source>
        <dbReference type="SAM" id="Phobius"/>
    </source>
</evidence>
<evidence type="ECO:0000313" key="4">
    <source>
        <dbReference type="Proteomes" id="UP000554766"/>
    </source>
</evidence>
<comment type="caution">
    <text evidence="3">The sequence shown here is derived from an EMBL/GenBank/DDBJ whole genome shotgun (WGS) entry which is preliminary data.</text>
</comment>
<evidence type="ECO:0000259" key="2">
    <source>
        <dbReference type="Pfam" id="PF00924"/>
    </source>
</evidence>
<keyword evidence="4" id="KW-1185">Reference proteome</keyword>
<reference evidence="3 4" key="1">
    <citation type="journal article" date="2020" name="Nat. Commun.">
        <title>The structures of two archaeal type IV pili illuminate evolutionary relationships.</title>
        <authorList>
            <person name="Wang F."/>
            <person name="Baquero D.P."/>
            <person name="Su Z."/>
            <person name="Beltran L.C."/>
            <person name="Prangishvili D."/>
            <person name="Krupovic M."/>
            <person name="Egelman E.H."/>
        </authorList>
    </citation>
    <scope>NUCLEOTIDE SEQUENCE [LARGE SCALE GENOMIC DNA]</scope>
    <source>
        <strain evidence="3 4">2GA</strain>
    </source>
</reference>
<evidence type="ECO:0000313" key="3">
    <source>
        <dbReference type="EMBL" id="NYR15273.1"/>
    </source>
</evidence>
<organism evidence="3 4">
    <name type="scientific">Pyrobaculum arsenaticum</name>
    <dbReference type="NCBI Taxonomy" id="121277"/>
    <lineage>
        <taxon>Archaea</taxon>
        <taxon>Thermoproteota</taxon>
        <taxon>Thermoprotei</taxon>
        <taxon>Thermoproteales</taxon>
        <taxon>Thermoproteaceae</taxon>
        <taxon>Pyrobaculum</taxon>
    </lineage>
</organism>
<dbReference type="RefSeq" id="WP_011900911.1">
    <property type="nucleotide sequence ID" value="NZ_JAAVJF010000002.1"/>
</dbReference>
<dbReference type="GeneID" id="5055959"/>
<dbReference type="InterPro" id="IPR010920">
    <property type="entry name" value="LSM_dom_sf"/>
</dbReference>
<dbReference type="InterPro" id="IPR006685">
    <property type="entry name" value="MscS_channel_2nd"/>
</dbReference>
<keyword evidence="1" id="KW-0472">Membrane</keyword>
<dbReference type="EMBL" id="JAAVJF010000002">
    <property type="protein sequence ID" value="NYR15273.1"/>
    <property type="molecule type" value="Genomic_DNA"/>
</dbReference>
<protein>
    <submittedName>
        <fullName evidence="3">Mechanosensitive ion channel</fullName>
    </submittedName>
</protein>
<dbReference type="AlphaFoldDB" id="A0A7L4P9C4"/>
<feature type="domain" description="Mechanosensitive ion channel MscS" evidence="2">
    <location>
        <begin position="87"/>
        <end position="147"/>
    </location>
</feature>
<name>A0A7L4P9C4_9CREN</name>
<dbReference type="GO" id="GO:0055085">
    <property type="term" value="P:transmembrane transport"/>
    <property type="evidence" value="ECO:0007669"/>
    <property type="project" value="InterPro"/>
</dbReference>
<gene>
    <name evidence="3" type="ORF">HC235_04780</name>
</gene>
<dbReference type="OMA" id="FRIMLIV"/>
<keyword evidence="1" id="KW-1133">Transmembrane helix</keyword>
<dbReference type="GO" id="GO:0016020">
    <property type="term" value="C:membrane"/>
    <property type="evidence" value="ECO:0007669"/>
    <property type="project" value="InterPro"/>
</dbReference>
<keyword evidence="1" id="KW-0812">Transmembrane</keyword>
<dbReference type="SUPFAM" id="SSF50182">
    <property type="entry name" value="Sm-like ribonucleoproteins"/>
    <property type="match status" value="1"/>
</dbReference>
<dbReference type="Pfam" id="PF00924">
    <property type="entry name" value="MS_channel_2nd"/>
    <property type="match status" value="1"/>
</dbReference>
<sequence length="237" mass="27696">MDYISILAGVVGAVASFVLLIYLTRRIFRKILNIEQRYLIEFLALLFSISLLFAIVSPQVQLHHLFYFIFALFILSVGVILVGTRKILEEYLTGLFITRVMDLHVGDYVEFNKMRGYITALEDTYVVLRDPRREYVYIPYTYFLRTPFRRIKAPEGHEVRVRLFIPHGQDLRKVRDIVGQVAEDYGLEKFNLDVEKIGVRGVVLVVRGVLKDPRQEDELKYAILDRIYAEIAHHSIR</sequence>
<dbReference type="Proteomes" id="UP000554766">
    <property type="component" value="Unassembled WGS sequence"/>
</dbReference>
<feature type="transmembrane region" description="Helical" evidence="1">
    <location>
        <begin position="6"/>
        <end position="25"/>
    </location>
</feature>
<proteinExistence type="predicted"/>